<evidence type="ECO:0000259" key="1">
    <source>
        <dbReference type="Pfam" id="PF00557"/>
    </source>
</evidence>
<reference evidence="3 4" key="1">
    <citation type="journal article" date="2020" name="Nature">
        <title>Isolation of an archaeon at the prokaryote-eukaryote interface.</title>
        <authorList>
            <person name="Imachi H."/>
            <person name="Nobu M.K."/>
            <person name="Nakahara N."/>
            <person name="Morono Y."/>
            <person name="Ogawara M."/>
            <person name="Takaki Y."/>
            <person name="Takano Y."/>
            <person name="Uematsu K."/>
            <person name="Ikuta T."/>
            <person name="Ito M."/>
            <person name="Matsui Y."/>
            <person name="Miyazaki M."/>
            <person name="Murata K."/>
            <person name="Saito Y."/>
            <person name="Sakai S."/>
            <person name="Song C."/>
            <person name="Tasumi E."/>
            <person name="Yamanaka Y."/>
            <person name="Yamaguchi T."/>
            <person name="Kamagata Y."/>
            <person name="Tamaki H."/>
            <person name="Takai K."/>
        </authorList>
    </citation>
    <scope>NUCLEOTIDE SEQUENCE [LARGE SCALE GENOMIC DNA]</scope>
    <source>
        <strain evidence="3 4">MK-D1</strain>
    </source>
</reference>
<reference evidence="3 4" key="2">
    <citation type="journal article" date="2024" name="Int. J. Syst. Evol. Microbiol.">
        <title>Promethearchaeum syntrophicum gen. nov., sp. nov., an anaerobic, obligately syntrophic archaeon, the first isolate of the lineage 'Asgard' archaea, and proposal of the new archaeal phylum Promethearchaeota phyl. nov. and kingdom Promethearchaeati regn. nov.</title>
        <authorList>
            <person name="Imachi H."/>
            <person name="Nobu M.K."/>
            <person name="Kato S."/>
            <person name="Takaki Y."/>
            <person name="Miyazaki M."/>
            <person name="Miyata M."/>
            <person name="Ogawara M."/>
            <person name="Saito Y."/>
            <person name="Sakai S."/>
            <person name="Tahara Y.O."/>
            <person name="Takano Y."/>
            <person name="Tasumi E."/>
            <person name="Uematsu K."/>
            <person name="Yoshimura T."/>
            <person name="Itoh T."/>
            <person name="Ohkuma M."/>
            <person name="Takai K."/>
        </authorList>
    </citation>
    <scope>NUCLEOTIDE SEQUENCE [LARGE SCALE GENOMIC DNA]</scope>
    <source>
        <strain evidence="3 4">MK-D1</strain>
    </source>
</reference>
<dbReference type="GeneID" id="41330711"/>
<dbReference type="PANTHER" id="PTHR46112:SF2">
    <property type="entry name" value="XAA-PRO AMINOPEPTIDASE P-RELATED"/>
    <property type="match status" value="1"/>
</dbReference>
<feature type="domain" description="Creatinase N-terminal" evidence="2">
    <location>
        <begin position="11"/>
        <end position="129"/>
    </location>
</feature>
<keyword evidence="4" id="KW-1185">Reference proteome</keyword>
<dbReference type="Gene3D" id="3.40.350.10">
    <property type="entry name" value="Creatinase/prolidase N-terminal domain"/>
    <property type="match status" value="1"/>
</dbReference>
<dbReference type="AlphaFoldDB" id="A0A5B9DCZ9"/>
<evidence type="ECO:0000259" key="2">
    <source>
        <dbReference type="Pfam" id="PF01321"/>
    </source>
</evidence>
<dbReference type="RefSeq" id="WP_147663827.1">
    <property type="nucleotide sequence ID" value="NZ_CP042905.2"/>
</dbReference>
<dbReference type="KEGG" id="psyt:DSAG12_02731"/>
<evidence type="ECO:0000313" key="3">
    <source>
        <dbReference type="EMBL" id="QEE16901.1"/>
    </source>
</evidence>
<protein>
    <submittedName>
        <fullName evidence="3">M24 family metallopeptidase</fullName>
    </submittedName>
</protein>
<accession>A0A5B9DCZ9</accession>
<name>A0A5B9DCZ9_9ARCH</name>
<dbReference type="InterPro" id="IPR029149">
    <property type="entry name" value="Creatin/AminoP/Spt16_N"/>
</dbReference>
<proteinExistence type="predicted"/>
<dbReference type="Gene3D" id="3.90.230.10">
    <property type="entry name" value="Creatinase/methionine aminopeptidase superfamily"/>
    <property type="match status" value="1"/>
</dbReference>
<sequence length="382" mass="43081">MRSISDEKFNQLLSFLQENQIDLLLIDDSETSRDVNLQYLSGHPNDALYALTSTGENCLIPWDLLLAKEHAQVDEVIDATKFKRSSYLALKDFISSKISKTTPVIGVLPIIPYRSVKSIEQYMPEAKIYNEPKHLEQIFSDIRSTKSSFELDRLIEVTKLSDEVLKDIIKFANNATEESENDLSFLVMKRMRELGAEDNSFPSLVANSDRGHQLHCHPYSSNAKFAKQGLSIIDYGAKMNGYCSDVTQPFAFGELSQTQEKMIETAEKAYEASIEAIDIGVPLYKIAETAKKILEAEGYTMNYALGHGIGLSEHDFPYLGVKPSDPVRLKYWREIKVTEGMVFTIEPGAYVAGEGGFRIENDVMIRNGKVEILTKAKFEHIH</sequence>
<dbReference type="SUPFAM" id="SSF55920">
    <property type="entry name" value="Creatinase/aminopeptidase"/>
    <property type="match status" value="1"/>
</dbReference>
<dbReference type="GO" id="GO:0102009">
    <property type="term" value="F:proline dipeptidase activity"/>
    <property type="evidence" value="ECO:0007669"/>
    <property type="project" value="UniProtKB-EC"/>
</dbReference>
<dbReference type="Pfam" id="PF00557">
    <property type="entry name" value="Peptidase_M24"/>
    <property type="match status" value="1"/>
</dbReference>
<dbReference type="Pfam" id="PF01321">
    <property type="entry name" value="Creatinase_N"/>
    <property type="match status" value="1"/>
</dbReference>
<dbReference type="PANTHER" id="PTHR46112">
    <property type="entry name" value="AMINOPEPTIDASE"/>
    <property type="match status" value="1"/>
</dbReference>
<dbReference type="EMBL" id="CP042905">
    <property type="protein sequence ID" value="QEE16901.1"/>
    <property type="molecule type" value="Genomic_DNA"/>
</dbReference>
<gene>
    <name evidence="3" type="ORF">DSAG12_02731</name>
</gene>
<dbReference type="InterPro" id="IPR000587">
    <property type="entry name" value="Creatinase_N"/>
</dbReference>
<dbReference type="InterPro" id="IPR050659">
    <property type="entry name" value="Peptidase_M24B"/>
</dbReference>
<evidence type="ECO:0000313" key="4">
    <source>
        <dbReference type="Proteomes" id="UP000321408"/>
    </source>
</evidence>
<organism evidence="3 4">
    <name type="scientific">Promethearchaeum syntrophicum</name>
    <dbReference type="NCBI Taxonomy" id="2594042"/>
    <lineage>
        <taxon>Archaea</taxon>
        <taxon>Promethearchaeati</taxon>
        <taxon>Promethearchaeota</taxon>
        <taxon>Promethearchaeia</taxon>
        <taxon>Promethearchaeales</taxon>
        <taxon>Promethearchaeaceae</taxon>
        <taxon>Promethearchaeum</taxon>
    </lineage>
</organism>
<dbReference type="InterPro" id="IPR036005">
    <property type="entry name" value="Creatinase/aminopeptidase-like"/>
</dbReference>
<dbReference type="InterPro" id="IPR000994">
    <property type="entry name" value="Pept_M24"/>
</dbReference>
<feature type="domain" description="Peptidase M24" evidence="1">
    <location>
        <begin position="156"/>
        <end position="366"/>
    </location>
</feature>
<dbReference type="Proteomes" id="UP000321408">
    <property type="component" value="Chromosome"/>
</dbReference>
<dbReference type="OrthoDB" id="1346at2157"/>